<dbReference type="InterPro" id="IPR005135">
    <property type="entry name" value="Endo/exonuclease/phosphatase"/>
</dbReference>
<keyword evidence="1" id="KW-1133">Transmembrane helix</keyword>
<dbReference type="Gene3D" id="3.60.10.10">
    <property type="entry name" value="Endonuclease/exonuclease/phosphatase"/>
    <property type="match status" value="1"/>
</dbReference>
<gene>
    <name evidence="3" type="ORF">Poli38472_002720</name>
</gene>
<comment type="caution">
    <text evidence="3">The sequence shown here is derived from an EMBL/GenBank/DDBJ whole genome shotgun (WGS) entry which is preliminary data.</text>
</comment>
<protein>
    <recommendedName>
        <fullName evidence="2">Endonuclease/exonuclease/phosphatase domain-containing protein</fullName>
    </recommendedName>
</protein>
<sequence length="407" mass="45941">MMKKPASERALNPFAASDGRRRVSFDDADLEEETLLHAPKALSPSTSLYKPSNPTSRRQLPFIALGLVIGAVLGLAVGYVQFTRMDPGLSFAMKDGVQLTRQNPGDKLARVSTDPFVLRVMTFNLRYGTAMDGLNSWPHRRAHVAELINRYHPVLLGTQEGMDEQLRQLHEMLVPQYERFGDPREDGGEHTQIFYDAHVVERVQGGTFWLSETPQVPKSRGWDASHVRVATWGRFRLRTTQQEFFYVNTHLDNTGKLAQLNGAKVIWTEMKKLVGNTLTPLFLTGDFNTLRPSDVYEYLTTNPEGPFFHDAWRVAEHPIGSISNSYHEWIGPAYDKTKHGDWLDAAMDQPDIPGANHIDFILSRPQLPVTTTEVITESRNGRYPSDHYPIVAEFLFPSATELPPPST</sequence>
<evidence type="ECO:0000313" key="3">
    <source>
        <dbReference type="EMBL" id="TMW63779.1"/>
    </source>
</evidence>
<evidence type="ECO:0000256" key="1">
    <source>
        <dbReference type="SAM" id="Phobius"/>
    </source>
</evidence>
<keyword evidence="4" id="KW-1185">Reference proteome</keyword>
<accession>A0A8K1FK34</accession>
<name>A0A8K1FK34_PYTOL</name>
<organism evidence="3 4">
    <name type="scientific">Pythium oligandrum</name>
    <name type="common">Mycoparasitic fungus</name>
    <dbReference type="NCBI Taxonomy" id="41045"/>
    <lineage>
        <taxon>Eukaryota</taxon>
        <taxon>Sar</taxon>
        <taxon>Stramenopiles</taxon>
        <taxon>Oomycota</taxon>
        <taxon>Peronosporomycetes</taxon>
        <taxon>Pythiales</taxon>
        <taxon>Pythiaceae</taxon>
        <taxon>Pythium</taxon>
    </lineage>
</organism>
<evidence type="ECO:0000313" key="4">
    <source>
        <dbReference type="Proteomes" id="UP000794436"/>
    </source>
</evidence>
<dbReference type="Pfam" id="PF03372">
    <property type="entry name" value="Exo_endo_phos"/>
    <property type="match status" value="1"/>
</dbReference>
<dbReference type="InterPro" id="IPR036691">
    <property type="entry name" value="Endo/exonu/phosph_ase_sf"/>
</dbReference>
<dbReference type="Proteomes" id="UP000794436">
    <property type="component" value="Unassembled WGS sequence"/>
</dbReference>
<keyword evidence="1" id="KW-0812">Transmembrane</keyword>
<dbReference type="InterPro" id="IPR050410">
    <property type="entry name" value="CCR4/nocturin_mRNA_transcr"/>
</dbReference>
<proteinExistence type="predicted"/>
<evidence type="ECO:0000259" key="2">
    <source>
        <dbReference type="Pfam" id="PF03372"/>
    </source>
</evidence>
<dbReference type="CDD" id="cd09083">
    <property type="entry name" value="EEP-1"/>
    <property type="match status" value="1"/>
</dbReference>
<dbReference type="AlphaFoldDB" id="A0A8K1FK34"/>
<feature type="transmembrane region" description="Helical" evidence="1">
    <location>
        <begin position="60"/>
        <end position="80"/>
    </location>
</feature>
<dbReference type="GO" id="GO:0000175">
    <property type="term" value="F:3'-5'-RNA exonuclease activity"/>
    <property type="evidence" value="ECO:0007669"/>
    <property type="project" value="TreeGrafter"/>
</dbReference>
<dbReference type="PANTHER" id="PTHR12121">
    <property type="entry name" value="CARBON CATABOLITE REPRESSOR PROTEIN 4"/>
    <property type="match status" value="1"/>
</dbReference>
<dbReference type="PANTHER" id="PTHR12121:SF36">
    <property type="entry name" value="ENDONUCLEASE_EXONUCLEASE_PHOSPHATASE DOMAIN-CONTAINING PROTEIN"/>
    <property type="match status" value="1"/>
</dbReference>
<dbReference type="EMBL" id="SPLM01000072">
    <property type="protein sequence ID" value="TMW63779.1"/>
    <property type="molecule type" value="Genomic_DNA"/>
</dbReference>
<keyword evidence="1" id="KW-0472">Membrane</keyword>
<dbReference type="OrthoDB" id="276515at2759"/>
<reference evidence="3" key="1">
    <citation type="submission" date="2019-03" db="EMBL/GenBank/DDBJ databases">
        <title>Long read genome sequence of the mycoparasitic Pythium oligandrum ATCC 38472 isolated from sugarbeet rhizosphere.</title>
        <authorList>
            <person name="Gaulin E."/>
        </authorList>
    </citation>
    <scope>NUCLEOTIDE SEQUENCE</scope>
    <source>
        <strain evidence="3">ATCC 38472_TT</strain>
    </source>
</reference>
<feature type="domain" description="Endonuclease/exonuclease/phosphatase" evidence="2">
    <location>
        <begin position="121"/>
        <end position="387"/>
    </location>
</feature>
<dbReference type="SUPFAM" id="SSF56219">
    <property type="entry name" value="DNase I-like"/>
    <property type="match status" value="1"/>
</dbReference>